<protein>
    <submittedName>
        <fullName evidence="3">DUF881 domain-containing protein</fullName>
    </submittedName>
</protein>
<keyword evidence="2" id="KW-0175">Coiled coil</keyword>
<evidence type="ECO:0000256" key="1">
    <source>
        <dbReference type="ARBA" id="ARBA00009108"/>
    </source>
</evidence>
<reference evidence="4" key="1">
    <citation type="journal article" date="2019" name="Int. J. Syst. Evol. Microbiol.">
        <title>The Global Catalogue of Microorganisms (GCM) 10K type strain sequencing project: providing services to taxonomists for standard genome sequencing and annotation.</title>
        <authorList>
            <consortium name="The Broad Institute Genomics Platform"/>
            <consortium name="The Broad Institute Genome Sequencing Center for Infectious Disease"/>
            <person name="Wu L."/>
            <person name="Ma J."/>
        </authorList>
    </citation>
    <scope>NUCLEOTIDE SEQUENCE [LARGE SCALE GENOMIC DNA]</scope>
    <source>
        <strain evidence="4">JCM 18459</strain>
    </source>
</reference>
<accession>A0ABP9Q5M5</accession>
<feature type="coiled-coil region" evidence="2">
    <location>
        <begin position="78"/>
        <end position="112"/>
    </location>
</feature>
<sequence length="250" mass="26420">MPEPAAAPETPSSQPTGRARLGRALSTPSRNQLVAAVLLALLGFAAVTQIRANDDDTTYAGYRQQDLIDVISGLAATTQRTQAEIDRLTQVRDDLLEESTSRQAALEQAQDEIATLNVLAGAVPVTGPGIRVTITEETGRVQVSSMLDTIQELRSVGAEAIQVNGLVRVVAQTSFEETTGGLEVDGQLIESPYVVDAIGIPATLAGAMSFALGPRDSLERDGATVQVEEFTSLDVDTVREPLDPEVAGPR</sequence>
<comment type="caution">
    <text evidence="3">The sequence shown here is derived from an EMBL/GenBank/DDBJ whole genome shotgun (WGS) entry which is preliminary data.</text>
</comment>
<evidence type="ECO:0000313" key="3">
    <source>
        <dbReference type="EMBL" id="GAA5156147.1"/>
    </source>
</evidence>
<evidence type="ECO:0000256" key="2">
    <source>
        <dbReference type="SAM" id="Coils"/>
    </source>
</evidence>
<dbReference type="RefSeq" id="WP_345463920.1">
    <property type="nucleotide sequence ID" value="NZ_BAABKG010000007.1"/>
</dbReference>
<dbReference type="InterPro" id="IPR010273">
    <property type="entry name" value="DUF881"/>
</dbReference>
<organism evidence="3 4">
    <name type="scientific">Nocardioides marinquilinus</name>
    <dbReference type="NCBI Taxonomy" id="1210400"/>
    <lineage>
        <taxon>Bacteria</taxon>
        <taxon>Bacillati</taxon>
        <taxon>Actinomycetota</taxon>
        <taxon>Actinomycetes</taxon>
        <taxon>Propionibacteriales</taxon>
        <taxon>Nocardioidaceae</taxon>
        <taxon>Nocardioides</taxon>
    </lineage>
</organism>
<dbReference type="EMBL" id="BAABKG010000007">
    <property type="protein sequence ID" value="GAA5156147.1"/>
    <property type="molecule type" value="Genomic_DNA"/>
</dbReference>
<evidence type="ECO:0000313" key="4">
    <source>
        <dbReference type="Proteomes" id="UP001500221"/>
    </source>
</evidence>
<gene>
    <name evidence="3" type="ORF">GCM10023340_43180</name>
</gene>
<dbReference type="Gene3D" id="3.30.70.1880">
    <property type="entry name" value="Protein of unknown function DUF881"/>
    <property type="match status" value="1"/>
</dbReference>
<dbReference type="PANTHER" id="PTHR37313">
    <property type="entry name" value="UPF0749 PROTEIN RV1825"/>
    <property type="match status" value="1"/>
</dbReference>
<name>A0ABP9Q5M5_9ACTN</name>
<comment type="similarity">
    <text evidence="1">Belongs to the UPF0749 family.</text>
</comment>
<proteinExistence type="inferred from homology"/>
<dbReference type="Proteomes" id="UP001500221">
    <property type="component" value="Unassembled WGS sequence"/>
</dbReference>
<dbReference type="PANTHER" id="PTHR37313:SF2">
    <property type="entry name" value="UPF0749 PROTEIN YLXX"/>
    <property type="match status" value="1"/>
</dbReference>
<keyword evidence="4" id="KW-1185">Reference proteome</keyword>
<dbReference type="Pfam" id="PF05949">
    <property type="entry name" value="DUF881"/>
    <property type="match status" value="1"/>
</dbReference>